<dbReference type="InterPro" id="IPR008881">
    <property type="entry name" value="Trigger_fac_ribosome-bd_bac"/>
</dbReference>
<dbReference type="InterPro" id="IPR001179">
    <property type="entry name" value="PPIase_FKBP_dom"/>
</dbReference>
<evidence type="ECO:0000256" key="7">
    <source>
        <dbReference type="ARBA" id="ARBA00023186"/>
    </source>
</evidence>
<keyword evidence="7 12" id="KW-0143">Chaperone</keyword>
<evidence type="ECO:0000259" key="15">
    <source>
        <dbReference type="PROSITE" id="PS50059"/>
    </source>
</evidence>
<keyword evidence="5 12" id="KW-0132">Cell division</keyword>
<evidence type="ECO:0000256" key="3">
    <source>
        <dbReference type="ARBA" id="ARBA00013194"/>
    </source>
</evidence>
<dbReference type="SUPFAM" id="SSF102735">
    <property type="entry name" value="Trigger factor ribosome-binding domain"/>
    <property type="match status" value="1"/>
</dbReference>
<evidence type="ECO:0000256" key="10">
    <source>
        <dbReference type="ARBA" id="ARBA00024849"/>
    </source>
</evidence>
<keyword evidence="6 12" id="KW-0697">Rotamase</keyword>
<dbReference type="InterPro" id="IPR046357">
    <property type="entry name" value="PPIase_dom_sf"/>
</dbReference>
<dbReference type="SUPFAM" id="SSF109998">
    <property type="entry name" value="Triger factor/SurA peptide-binding domain-like"/>
    <property type="match status" value="1"/>
</dbReference>
<evidence type="ECO:0000256" key="6">
    <source>
        <dbReference type="ARBA" id="ARBA00023110"/>
    </source>
</evidence>
<keyword evidence="17" id="KW-1185">Reference proteome</keyword>
<dbReference type="InterPro" id="IPR037041">
    <property type="entry name" value="Trigger_fac_C_sf"/>
</dbReference>
<comment type="function">
    <text evidence="10 12">Involved in protein export. Acts as a chaperone by maintaining the newly synthesized protein in an open conformation. Functions as a peptidyl-prolyl cis-trans isomerase.</text>
</comment>
<dbReference type="Gene3D" id="3.30.70.1050">
    <property type="entry name" value="Trigger factor ribosome-binding domain"/>
    <property type="match status" value="1"/>
</dbReference>
<evidence type="ECO:0000256" key="13">
    <source>
        <dbReference type="PROSITE-ProRule" id="PRU00277"/>
    </source>
</evidence>
<evidence type="ECO:0000256" key="12">
    <source>
        <dbReference type="HAMAP-Rule" id="MF_00303"/>
    </source>
</evidence>
<name>A0A1R3WAZ0_9RHOB</name>
<keyword evidence="9 12" id="KW-0131">Cell cycle</keyword>
<dbReference type="PIRSF" id="PIRSF003095">
    <property type="entry name" value="Trigger_factor"/>
    <property type="match status" value="1"/>
</dbReference>
<proteinExistence type="inferred from homology"/>
<gene>
    <name evidence="12" type="primary">tig</name>
    <name evidence="16" type="ORF">SAMN05421849_0296</name>
</gene>
<evidence type="ECO:0000313" key="16">
    <source>
        <dbReference type="EMBL" id="SIT75252.1"/>
    </source>
</evidence>
<dbReference type="InterPro" id="IPR036611">
    <property type="entry name" value="Trigger_fac_ribosome-bd_sf"/>
</dbReference>
<evidence type="ECO:0000256" key="14">
    <source>
        <dbReference type="RuleBase" id="RU003914"/>
    </source>
</evidence>
<comment type="catalytic activity">
    <reaction evidence="1 12 13">
        <text>[protein]-peptidylproline (omega=180) = [protein]-peptidylproline (omega=0)</text>
        <dbReference type="Rhea" id="RHEA:16237"/>
        <dbReference type="Rhea" id="RHEA-COMP:10747"/>
        <dbReference type="Rhea" id="RHEA-COMP:10748"/>
        <dbReference type="ChEBI" id="CHEBI:83833"/>
        <dbReference type="ChEBI" id="CHEBI:83834"/>
        <dbReference type="EC" id="5.2.1.8"/>
    </reaction>
</comment>
<sequence>MQVTETLKDGLKRGYAITVTAAELDRKVTEKLTEAQPEVEMKGFRKGKVPMALLRRQFGERLMGEAMQEAIDGAMNRHFEESGERPALQPEVKMTNEDWKEGDDVEVALTYEALPEIPDVDLGSITLERLVVKADDAAVDEALAGLAENAQNFEPREDGAAAEDGDQVVMDFVGRIDGEAFEGGAAEDYPLVLGSDSFIPGFEPQLVGVKAGEEKDVTVNFPEEYGAENLAGKEAVFSCTIKEVKRPVPAGIDDDLAKKFGVEDLETLKGQIRERLESEYGNATRALMKRALLDALDEKVSFELPPSLVEAEANQIAHQRWHDENPEVHDHDHDKIEPGAEHRELAERRVRLGLLLAELGTKAEIEVTDAEMGQAVMAQARQYPGQERQFFEFVQKNPQMQQQIRAPLFEDKVVDYVFELTEVSDREISKDDLQKKIEEMDGDDES</sequence>
<dbReference type="Pfam" id="PF05697">
    <property type="entry name" value="Trigger_N"/>
    <property type="match status" value="1"/>
</dbReference>
<dbReference type="STRING" id="515897.SAMN05421849_0296"/>
<dbReference type="InterPro" id="IPR005215">
    <property type="entry name" value="Trig_fac"/>
</dbReference>
<dbReference type="Gene3D" id="1.10.3120.10">
    <property type="entry name" value="Trigger factor, C-terminal domain"/>
    <property type="match status" value="1"/>
</dbReference>
<evidence type="ECO:0000256" key="5">
    <source>
        <dbReference type="ARBA" id="ARBA00022618"/>
    </source>
</evidence>
<dbReference type="Pfam" id="PF05698">
    <property type="entry name" value="Trigger_C"/>
    <property type="match status" value="1"/>
</dbReference>
<accession>A0A1R3WAZ0</accession>
<evidence type="ECO:0000256" key="8">
    <source>
        <dbReference type="ARBA" id="ARBA00023235"/>
    </source>
</evidence>
<dbReference type="EC" id="5.2.1.8" evidence="3 12"/>
<dbReference type="PROSITE" id="PS50059">
    <property type="entry name" value="FKBP_PPIASE"/>
    <property type="match status" value="1"/>
</dbReference>
<dbReference type="GO" id="GO:0051301">
    <property type="term" value="P:cell division"/>
    <property type="evidence" value="ECO:0007669"/>
    <property type="project" value="UniProtKB-KW"/>
</dbReference>
<dbReference type="InterPro" id="IPR027304">
    <property type="entry name" value="Trigger_fact/SurA_dom_sf"/>
</dbReference>
<dbReference type="GO" id="GO:0003755">
    <property type="term" value="F:peptidyl-prolyl cis-trans isomerase activity"/>
    <property type="evidence" value="ECO:0007669"/>
    <property type="project" value="UniProtKB-UniRule"/>
</dbReference>
<dbReference type="GO" id="GO:0015031">
    <property type="term" value="P:protein transport"/>
    <property type="evidence" value="ECO:0007669"/>
    <property type="project" value="UniProtKB-UniRule"/>
</dbReference>
<protein>
    <recommendedName>
        <fullName evidence="4 12">Trigger factor</fullName>
        <shortName evidence="12">TF</shortName>
        <ecNumber evidence="3 12">5.2.1.8</ecNumber>
    </recommendedName>
    <alternativeName>
        <fullName evidence="11 12">PPIase</fullName>
    </alternativeName>
</protein>
<organism evidence="16 17">
    <name type="scientific">Pontibaca methylaminivorans</name>
    <dbReference type="NCBI Taxonomy" id="515897"/>
    <lineage>
        <taxon>Bacteria</taxon>
        <taxon>Pseudomonadati</taxon>
        <taxon>Pseudomonadota</taxon>
        <taxon>Alphaproteobacteria</taxon>
        <taxon>Rhodobacterales</taxon>
        <taxon>Roseobacteraceae</taxon>
        <taxon>Pontibaca</taxon>
    </lineage>
</organism>
<dbReference type="Gene3D" id="3.10.50.40">
    <property type="match status" value="1"/>
</dbReference>
<feature type="domain" description="PPIase FKBP-type" evidence="15">
    <location>
        <begin position="165"/>
        <end position="268"/>
    </location>
</feature>
<evidence type="ECO:0000256" key="11">
    <source>
        <dbReference type="ARBA" id="ARBA00029986"/>
    </source>
</evidence>
<evidence type="ECO:0000256" key="2">
    <source>
        <dbReference type="ARBA" id="ARBA00005464"/>
    </source>
</evidence>
<dbReference type="HAMAP" id="MF_00303">
    <property type="entry name" value="Trigger_factor_Tig"/>
    <property type="match status" value="1"/>
</dbReference>
<keyword evidence="8 12" id="KW-0413">Isomerase</keyword>
<dbReference type="EMBL" id="FTPS01000001">
    <property type="protein sequence ID" value="SIT75252.1"/>
    <property type="molecule type" value="Genomic_DNA"/>
</dbReference>
<reference evidence="16 17" key="1">
    <citation type="submission" date="2017-01" db="EMBL/GenBank/DDBJ databases">
        <authorList>
            <person name="Mah S.A."/>
            <person name="Swanson W.J."/>
            <person name="Moy G.W."/>
            <person name="Vacquier V.D."/>
        </authorList>
    </citation>
    <scope>NUCLEOTIDE SEQUENCE [LARGE SCALE GENOMIC DNA]</scope>
    <source>
        <strain evidence="16 17">DSM 21219</strain>
    </source>
</reference>
<comment type="domain">
    <text evidence="12">Consists of 3 domains; the N-terminus binds the ribosome, the middle domain has PPIase activity, while the C-terminus has intrinsic chaperone activity on its own.</text>
</comment>
<dbReference type="FunFam" id="3.10.50.40:FF:000001">
    <property type="entry name" value="Trigger factor"/>
    <property type="match status" value="1"/>
</dbReference>
<dbReference type="SUPFAM" id="SSF54534">
    <property type="entry name" value="FKBP-like"/>
    <property type="match status" value="1"/>
</dbReference>
<comment type="subcellular location">
    <subcellularLocation>
        <location evidence="12">Cytoplasm</location>
    </subcellularLocation>
    <text evidence="12">About half TF is bound to the ribosome near the polypeptide exit tunnel while the other half is free in the cytoplasm.</text>
</comment>
<dbReference type="OrthoDB" id="9767721at2"/>
<dbReference type="GO" id="GO:0005737">
    <property type="term" value="C:cytoplasm"/>
    <property type="evidence" value="ECO:0007669"/>
    <property type="project" value="UniProtKB-SubCell"/>
</dbReference>
<dbReference type="RefSeq" id="WP_076646617.1">
    <property type="nucleotide sequence ID" value="NZ_FTPS01000001.1"/>
</dbReference>
<dbReference type="Proteomes" id="UP000192455">
    <property type="component" value="Unassembled WGS sequence"/>
</dbReference>
<evidence type="ECO:0000256" key="1">
    <source>
        <dbReference type="ARBA" id="ARBA00000971"/>
    </source>
</evidence>
<keyword evidence="12" id="KW-0963">Cytoplasm</keyword>
<dbReference type="NCBIfam" id="TIGR00115">
    <property type="entry name" value="tig"/>
    <property type="match status" value="1"/>
</dbReference>
<dbReference type="AlphaFoldDB" id="A0A1R3WAZ0"/>
<dbReference type="InterPro" id="IPR008880">
    <property type="entry name" value="Trigger_fac_C"/>
</dbReference>
<comment type="similarity">
    <text evidence="2 12 14">Belongs to the FKBP-type PPIase family. Tig subfamily.</text>
</comment>
<evidence type="ECO:0000256" key="9">
    <source>
        <dbReference type="ARBA" id="ARBA00023306"/>
    </source>
</evidence>
<evidence type="ECO:0000313" key="17">
    <source>
        <dbReference type="Proteomes" id="UP000192455"/>
    </source>
</evidence>
<dbReference type="GO" id="GO:0006457">
    <property type="term" value="P:protein folding"/>
    <property type="evidence" value="ECO:0007669"/>
    <property type="project" value="UniProtKB-UniRule"/>
</dbReference>
<evidence type="ECO:0000256" key="4">
    <source>
        <dbReference type="ARBA" id="ARBA00016902"/>
    </source>
</evidence>
<dbReference type="Pfam" id="PF00254">
    <property type="entry name" value="FKBP_C"/>
    <property type="match status" value="1"/>
</dbReference>